<dbReference type="PANTHER" id="PTHR24376">
    <property type="entry name" value="ZINC FINGER PROTEIN"/>
    <property type="match status" value="1"/>
</dbReference>
<dbReference type="PROSITE" id="PS50157">
    <property type="entry name" value="ZINC_FINGER_C2H2_2"/>
    <property type="match status" value="4"/>
</dbReference>
<keyword evidence="12" id="KW-1185">Reference proteome</keyword>
<reference evidence="11 12" key="1">
    <citation type="submission" date="2024-08" db="EMBL/GenBank/DDBJ databases">
        <authorList>
            <person name="Cucini C."/>
            <person name="Frati F."/>
        </authorList>
    </citation>
    <scope>NUCLEOTIDE SEQUENCE [LARGE SCALE GENOMIC DNA]</scope>
</reference>
<name>A0ABP1RIY8_9HEXA</name>
<keyword evidence="6" id="KW-0238">DNA-binding</keyword>
<comment type="subcellular location">
    <subcellularLocation>
        <location evidence="1">Nucleus</location>
    </subcellularLocation>
</comment>
<keyword evidence="5" id="KW-0862">Zinc</keyword>
<proteinExistence type="predicted"/>
<organism evidence="11 12">
    <name type="scientific">Orchesella dallaii</name>
    <dbReference type="NCBI Taxonomy" id="48710"/>
    <lineage>
        <taxon>Eukaryota</taxon>
        <taxon>Metazoa</taxon>
        <taxon>Ecdysozoa</taxon>
        <taxon>Arthropoda</taxon>
        <taxon>Hexapoda</taxon>
        <taxon>Collembola</taxon>
        <taxon>Entomobryomorpha</taxon>
        <taxon>Entomobryoidea</taxon>
        <taxon>Orchesellidae</taxon>
        <taxon>Orchesellinae</taxon>
        <taxon>Orchesella</taxon>
    </lineage>
</organism>
<evidence type="ECO:0000256" key="1">
    <source>
        <dbReference type="ARBA" id="ARBA00004123"/>
    </source>
</evidence>
<feature type="compositionally biased region" description="Basic and acidic residues" evidence="9">
    <location>
        <begin position="190"/>
        <end position="202"/>
    </location>
</feature>
<dbReference type="SMART" id="SM00355">
    <property type="entry name" value="ZnF_C2H2"/>
    <property type="match status" value="11"/>
</dbReference>
<feature type="domain" description="C2H2-type" evidence="10">
    <location>
        <begin position="619"/>
        <end position="646"/>
    </location>
</feature>
<evidence type="ECO:0000256" key="9">
    <source>
        <dbReference type="SAM" id="MobiDB-lite"/>
    </source>
</evidence>
<evidence type="ECO:0000313" key="11">
    <source>
        <dbReference type="EMBL" id="CAL8128949.1"/>
    </source>
</evidence>
<dbReference type="SUPFAM" id="SSF57667">
    <property type="entry name" value="beta-beta-alpha zinc fingers"/>
    <property type="match status" value="2"/>
</dbReference>
<evidence type="ECO:0000256" key="4">
    <source>
        <dbReference type="ARBA" id="ARBA00022771"/>
    </source>
</evidence>
<dbReference type="InterPro" id="IPR013087">
    <property type="entry name" value="Znf_C2H2_type"/>
</dbReference>
<evidence type="ECO:0000256" key="5">
    <source>
        <dbReference type="ARBA" id="ARBA00022833"/>
    </source>
</evidence>
<accession>A0ABP1RIY8</accession>
<dbReference type="Gene3D" id="3.30.160.60">
    <property type="entry name" value="Classic Zinc Finger"/>
    <property type="match status" value="5"/>
</dbReference>
<protein>
    <recommendedName>
        <fullName evidence="10">C2H2-type domain-containing protein</fullName>
    </recommendedName>
</protein>
<evidence type="ECO:0000259" key="10">
    <source>
        <dbReference type="PROSITE" id="PS50157"/>
    </source>
</evidence>
<dbReference type="Proteomes" id="UP001642540">
    <property type="component" value="Unassembled WGS sequence"/>
</dbReference>
<evidence type="ECO:0000313" key="12">
    <source>
        <dbReference type="Proteomes" id="UP001642540"/>
    </source>
</evidence>
<dbReference type="EMBL" id="CAXLJM020000075">
    <property type="protein sequence ID" value="CAL8128949.1"/>
    <property type="molecule type" value="Genomic_DNA"/>
</dbReference>
<evidence type="ECO:0000256" key="6">
    <source>
        <dbReference type="ARBA" id="ARBA00023125"/>
    </source>
</evidence>
<sequence length="658" mass="74595">MGGPTKSVCFACLKTINHQHNDHGGSELFEKFARVLTGYLQVSSFDLGVRSADDNVRIFCGECATLVTQVWDVYQELRAVELRLSTSFGQLGEVMMKKPKLTQGLSISLAEQLQLKPIIGVGRSSAQGQDYVEKVRNVIAFKCALKGREMELDQVLDKDNVDKKESVELEQGYQNGTVVKKIKIEVVESTEDDFRTEGEDSRGPYYNDLDSNFSDDDQKVTGAGDEEEIGGDKYLELSDASSESESESNSDWSESSFEKKPKKKTTKRKLTLNSNQEFALGINVKRKKKLESKSGPDPEALQLECEQCGMTGLPNKALFVRHLNIHEDKEQLKNIPCNFCWMSFALPQTYELHLKMRHEKSHLVFICDHNQCGESAQSFATTQELNEHLKTHTESIHTCSHCNWGFLNQNMMELHELTHLRSVRGNYPCQKCSSILHGFQKLTDHYNVRHGAQLELYKCPKCSASCVTKVNLDTHIKGHETGKESSSAGLINSCGVCERKFRPGKKGKALLIRHMKSQHTVAVEYACCLCNITCPSDRALDRHMKKEHQTTKRICSICKKEYASRTALWSHMKTMHPDPNNPEDKKLCPHCGSTFRSQKYLWQHIWIVHTELYEGEGKHMCSDCGERFHRLDLLRRHSKKCVKNEPVTASGTEVEAMT</sequence>
<keyword evidence="7" id="KW-0539">Nucleus</keyword>
<evidence type="ECO:0000256" key="8">
    <source>
        <dbReference type="PROSITE-ProRule" id="PRU00042"/>
    </source>
</evidence>
<gene>
    <name evidence="11" type="ORF">ODALV1_LOCUS22708</name>
</gene>
<dbReference type="Pfam" id="PF00096">
    <property type="entry name" value="zf-C2H2"/>
    <property type="match status" value="2"/>
</dbReference>
<feature type="domain" description="C2H2-type" evidence="10">
    <location>
        <begin position="457"/>
        <end position="484"/>
    </location>
</feature>
<evidence type="ECO:0000256" key="7">
    <source>
        <dbReference type="ARBA" id="ARBA00023242"/>
    </source>
</evidence>
<evidence type="ECO:0000256" key="2">
    <source>
        <dbReference type="ARBA" id="ARBA00022723"/>
    </source>
</evidence>
<dbReference type="PROSITE" id="PS00028">
    <property type="entry name" value="ZINC_FINGER_C2H2_1"/>
    <property type="match status" value="7"/>
</dbReference>
<dbReference type="PANTHER" id="PTHR24376:SF243">
    <property type="entry name" value="C2H2-TYPE DOMAIN-CONTAINING PROTEIN"/>
    <property type="match status" value="1"/>
</dbReference>
<feature type="region of interest" description="Disordered" evidence="9">
    <location>
        <begin position="190"/>
        <end position="268"/>
    </location>
</feature>
<keyword evidence="3" id="KW-0677">Repeat</keyword>
<keyword evidence="4 8" id="KW-0863">Zinc-finger</keyword>
<evidence type="ECO:0000256" key="3">
    <source>
        <dbReference type="ARBA" id="ARBA00022737"/>
    </source>
</evidence>
<feature type="domain" description="C2H2-type" evidence="10">
    <location>
        <begin position="586"/>
        <end position="614"/>
    </location>
</feature>
<comment type="caution">
    <text evidence="11">The sequence shown here is derived from an EMBL/GenBank/DDBJ whole genome shotgun (WGS) entry which is preliminary data.</text>
</comment>
<feature type="domain" description="C2H2-type" evidence="10">
    <location>
        <begin position="553"/>
        <end position="581"/>
    </location>
</feature>
<dbReference type="InterPro" id="IPR036236">
    <property type="entry name" value="Znf_C2H2_sf"/>
</dbReference>
<keyword evidence="2" id="KW-0479">Metal-binding</keyword>